<sequence length="358" mass="41060">MELFFHRSLIKHLTMSSQSDILSPDDQQYLFSEIDMVHVADIDLFPEEPTLDVADDFLTDVKINHPQPLPPAAVVLPNEEECGPYGFEVDIIPNKGSKNAWVYSAALNKVYMTMRSPFPVDFKVKTRPPFDLFIRSTPVYSSPQFAQDCVYRCLNHEFSVEKDRDRDLMDHIRPHIIRCANKATMYLGDKSKNERLSVVIPFPVPQNPSVIVRELYEFVCTNSCPVPGINRRTIEVIFTLEDYTGKIYGRKSLNVRVCSCPKRDKEKDEKDNLENGQPPQGKKRKLEKPPKRAVASTDDFKEFSITIPLVGKHNEQHVLKYCHDLMAGEILKHTSSGTEGPYRIVRNKINAMMKDRTD</sequence>
<evidence type="ECO:0000256" key="9">
    <source>
        <dbReference type="ARBA" id="ARBA00023163"/>
    </source>
</evidence>
<dbReference type="GO" id="GO:0000981">
    <property type="term" value="F:DNA-binding transcription factor activity, RNA polymerase II-specific"/>
    <property type="evidence" value="ECO:0007669"/>
    <property type="project" value="TreeGrafter"/>
</dbReference>
<feature type="binding site" evidence="11">
    <location>
        <position position="156"/>
    </location>
    <ligand>
        <name>Zn(2+)</name>
        <dbReference type="ChEBI" id="CHEBI:29105"/>
    </ligand>
</feature>
<feature type="compositionally biased region" description="Basic and acidic residues" evidence="13">
    <location>
        <begin position="264"/>
        <end position="273"/>
    </location>
</feature>
<dbReference type="InterPro" id="IPR012346">
    <property type="entry name" value="p53/RUNT-type_TF_DNA-bd_sf"/>
</dbReference>
<evidence type="ECO:0000256" key="13">
    <source>
        <dbReference type="SAM" id="MobiDB-lite"/>
    </source>
</evidence>
<keyword evidence="9" id="KW-0804">Transcription</keyword>
<feature type="binding site" evidence="11">
    <location>
        <position position="220"/>
    </location>
    <ligand>
        <name>Zn(2+)</name>
        <dbReference type="ChEBI" id="CHEBI:29105"/>
    </ligand>
</feature>
<evidence type="ECO:0000256" key="4">
    <source>
        <dbReference type="ARBA" id="ARBA00022723"/>
    </source>
</evidence>
<evidence type="ECO:0000256" key="3">
    <source>
        <dbReference type="ARBA" id="ARBA00022703"/>
    </source>
</evidence>
<feature type="domain" description="p53 DNA-binding" evidence="14">
    <location>
        <begin position="79"/>
        <end position="271"/>
    </location>
</feature>
<keyword evidence="10" id="KW-0539">Nucleus</keyword>
<keyword evidence="6" id="KW-0805">Transcription regulation</keyword>
<organism evidence="15 16">
    <name type="scientific">Phaedon cochleariae</name>
    <name type="common">Mustard beetle</name>
    <dbReference type="NCBI Taxonomy" id="80249"/>
    <lineage>
        <taxon>Eukaryota</taxon>
        <taxon>Metazoa</taxon>
        <taxon>Ecdysozoa</taxon>
        <taxon>Arthropoda</taxon>
        <taxon>Hexapoda</taxon>
        <taxon>Insecta</taxon>
        <taxon>Pterygota</taxon>
        <taxon>Neoptera</taxon>
        <taxon>Endopterygota</taxon>
        <taxon>Coleoptera</taxon>
        <taxon>Polyphaga</taxon>
        <taxon>Cucujiformia</taxon>
        <taxon>Chrysomeloidea</taxon>
        <taxon>Chrysomelidae</taxon>
        <taxon>Chrysomelinae</taxon>
        <taxon>Chrysomelini</taxon>
        <taxon>Phaedon</taxon>
    </lineage>
</organism>
<keyword evidence="4 11" id="KW-0479">Metal-binding</keyword>
<dbReference type="GO" id="GO:0046872">
    <property type="term" value="F:metal ion binding"/>
    <property type="evidence" value="ECO:0007669"/>
    <property type="project" value="UniProtKB-KW"/>
</dbReference>
<protein>
    <recommendedName>
        <fullName evidence="14">p53 DNA-binding domain-containing protein</fullName>
    </recommendedName>
</protein>
<evidence type="ECO:0000256" key="11">
    <source>
        <dbReference type="PIRSR" id="PIRSR602117-1"/>
    </source>
</evidence>
<evidence type="ECO:0000256" key="12">
    <source>
        <dbReference type="PIRSR" id="PIRSR602117-2"/>
    </source>
</evidence>
<gene>
    <name evidence="15" type="ORF">PHAECO_LOCUS8821</name>
</gene>
<reference evidence="15" key="2">
    <citation type="submission" date="2022-10" db="EMBL/GenBank/DDBJ databases">
        <authorList>
            <consortium name="ENA_rothamsted_submissions"/>
            <consortium name="culmorum"/>
            <person name="King R."/>
        </authorList>
    </citation>
    <scope>NUCLEOTIDE SEQUENCE</scope>
</reference>
<evidence type="ECO:0000256" key="10">
    <source>
        <dbReference type="ARBA" id="ARBA00023242"/>
    </source>
</evidence>
<dbReference type="AlphaFoldDB" id="A0A9P0DTW7"/>
<reference evidence="15" key="1">
    <citation type="submission" date="2022-01" db="EMBL/GenBank/DDBJ databases">
        <authorList>
            <person name="King R."/>
        </authorList>
    </citation>
    <scope>NUCLEOTIDE SEQUENCE</scope>
</reference>
<keyword evidence="3" id="KW-0053">Apoptosis</keyword>
<comment type="similarity">
    <text evidence="2">Belongs to the p53 family.</text>
</comment>
<accession>A0A9P0DTW7</accession>
<keyword evidence="5 11" id="KW-0862">Zinc</keyword>
<proteinExistence type="inferred from homology"/>
<comment type="cofactor">
    <cofactor evidence="11">
        <name>Zn(2+)</name>
        <dbReference type="ChEBI" id="CHEBI:29105"/>
    </cofactor>
    <text evidence="11">Binds 1 zinc ion per subunit.</text>
</comment>
<evidence type="ECO:0000256" key="8">
    <source>
        <dbReference type="ARBA" id="ARBA00023159"/>
    </source>
</evidence>
<dbReference type="PANTHER" id="PTHR11447:SF16">
    <property type="entry name" value="P53 PROTEIN LONG FORM VARIANT 1"/>
    <property type="match status" value="1"/>
</dbReference>
<feature type="region of interest" description="Disordered" evidence="13">
    <location>
        <begin position="264"/>
        <end position="293"/>
    </location>
</feature>
<dbReference type="Gene3D" id="2.60.40.720">
    <property type="match status" value="1"/>
</dbReference>
<dbReference type="GO" id="GO:0006915">
    <property type="term" value="P:apoptotic process"/>
    <property type="evidence" value="ECO:0007669"/>
    <property type="project" value="UniProtKB-KW"/>
</dbReference>
<dbReference type="SUPFAM" id="SSF49417">
    <property type="entry name" value="p53-like transcription factors"/>
    <property type="match status" value="1"/>
</dbReference>
<dbReference type="InterPro" id="IPR008967">
    <property type="entry name" value="p53-like_TF_DNA-bd_sf"/>
</dbReference>
<evidence type="ECO:0000256" key="2">
    <source>
        <dbReference type="ARBA" id="ARBA00006167"/>
    </source>
</evidence>
<dbReference type="GO" id="GO:0005634">
    <property type="term" value="C:nucleus"/>
    <property type="evidence" value="ECO:0007669"/>
    <property type="project" value="UniProtKB-SubCell"/>
</dbReference>
<dbReference type="EMBL" id="OU896710">
    <property type="protein sequence ID" value="CAH1163288.1"/>
    <property type="molecule type" value="Genomic_DNA"/>
</dbReference>
<dbReference type="InterPro" id="IPR002117">
    <property type="entry name" value="p53_tumour_suppressor"/>
</dbReference>
<keyword evidence="8" id="KW-0010">Activator</keyword>
<feature type="binding site" evidence="11">
    <location>
        <position position="224"/>
    </location>
    <ligand>
        <name>Zn(2+)</name>
        <dbReference type="ChEBI" id="CHEBI:29105"/>
    </ligand>
</feature>
<dbReference type="Pfam" id="PF00870">
    <property type="entry name" value="P53"/>
    <property type="match status" value="1"/>
</dbReference>
<evidence type="ECO:0000256" key="5">
    <source>
        <dbReference type="ARBA" id="ARBA00022833"/>
    </source>
</evidence>
<dbReference type="PANTHER" id="PTHR11447">
    <property type="entry name" value="CELLULAR TUMOR ANTIGEN P53"/>
    <property type="match status" value="1"/>
</dbReference>
<dbReference type="Proteomes" id="UP001153737">
    <property type="component" value="Chromosome 4"/>
</dbReference>
<dbReference type="CDD" id="cd08367">
    <property type="entry name" value="P53"/>
    <property type="match status" value="1"/>
</dbReference>
<evidence type="ECO:0000313" key="15">
    <source>
        <dbReference type="EMBL" id="CAH1163288.1"/>
    </source>
</evidence>
<evidence type="ECO:0000256" key="6">
    <source>
        <dbReference type="ARBA" id="ARBA00023015"/>
    </source>
</evidence>
<keyword evidence="16" id="KW-1185">Reference proteome</keyword>
<dbReference type="OrthoDB" id="5915660at2759"/>
<comment type="subcellular location">
    <subcellularLocation>
        <location evidence="1">Nucleus</location>
    </subcellularLocation>
</comment>
<keyword evidence="7" id="KW-0238">DNA-binding</keyword>
<evidence type="ECO:0000313" key="16">
    <source>
        <dbReference type="Proteomes" id="UP001153737"/>
    </source>
</evidence>
<feature type="site" description="Interaction with DNA" evidence="12">
    <location>
        <position position="98"/>
    </location>
</feature>
<evidence type="ECO:0000256" key="1">
    <source>
        <dbReference type="ARBA" id="ARBA00004123"/>
    </source>
</evidence>
<dbReference type="GO" id="GO:0000978">
    <property type="term" value="F:RNA polymerase II cis-regulatory region sequence-specific DNA binding"/>
    <property type="evidence" value="ECO:0007669"/>
    <property type="project" value="TreeGrafter"/>
</dbReference>
<feature type="binding site" evidence="11">
    <location>
        <position position="153"/>
    </location>
    <ligand>
        <name>Zn(2+)</name>
        <dbReference type="ChEBI" id="CHEBI:29105"/>
    </ligand>
</feature>
<dbReference type="InterPro" id="IPR011615">
    <property type="entry name" value="p53_DNA-bd"/>
</dbReference>
<name>A0A9P0DTW7_PHACE</name>
<evidence type="ECO:0000259" key="14">
    <source>
        <dbReference type="Pfam" id="PF00870"/>
    </source>
</evidence>
<evidence type="ECO:0000256" key="7">
    <source>
        <dbReference type="ARBA" id="ARBA00023125"/>
    </source>
</evidence>
<dbReference type="PRINTS" id="PR00386">
    <property type="entry name" value="P53SUPPRESSR"/>
</dbReference>